<gene>
    <name evidence="2" type="ORF">UFOPK2044_00462</name>
</gene>
<organism evidence="2">
    <name type="scientific">freshwater metagenome</name>
    <dbReference type="NCBI Taxonomy" id="449393"/>
    <lineage>
        <taxon>unclassified sequences</taxon>
        <taxon>metagenomes</taxon>
        <taxon>ecological metagenomes</taxon>
    </lineage>
</organism>
<feature type="compositionally biased region" description="Acidic residues" evidence="1">
    <location>
        <begin position="113"/>
        <end position="157"/>
    </location>
</feature>
<accession>A0A6J6J8Q8</accession>
<evidence type="ECO:0000256" key="1">
    <source>
        <dbReference type="SAM" id="MobiDB-lite"/>
    </source>
</evidence>
<protein>
    <submittedName>
        <fullName evidence="2">Unannotated protein</fullName>
    </submittedName>
</protein>
<dbReference type="AlphaFoldDB" id="A0A6J6J8Q8"/>
<sequence length="187" mass="20780">MPKSPALEQKNLAKSALVENAGVKNVGNFIGVTEIDKGLATFLFENNQKGYVGWRWSVTIFQDKKNQPATVSEIVLLPGDDSLVAPDWVPWSERLSDYKALQMELEKQAALDALDDESEDDAEDESAEESTNESVDESEELAVSDLEEGEDAKDDAEDTGRKPPRFLRRRKGLKIKKARGQGKNPKD</sequence>
<proteinExistence type="predicted"/>
<dbReference type="InterPro" id="IPR021391">
    <property type="entry name" value="DUF3027"/>
</dbReference>
<dbReference type="EMBL" id="CAEZVO010000047">
    <property type="protein sequence ID" value="CAB4632389.1"/>
    <property type="molecule type" value="Genomic_DNA"/>
</dbReference>
<feature type="region of interest" description="Disordered" evidence="1">
    <location>
        <begin position="112"/>
        <end position="187"/>
    </location>
</feature>
<reference evidence="2" key="1">
    <citation type="submission" date="2020-05" db="EMBL/GenBank/DDBJ databases">
        <authorList>
            <person name="Chiriac C."/>
            <person name="Salcher M."/>
            <person name="Ghai R."/>
            <person name="Kavagutti S V."/>
        </authorList>
    </citation>
    <scope>NUCLEOTIDE SEQUENCE</scope>
</reference>
<evidence type="ECO:0000313" key="2">
    <source>
        <dbReference type="EMBL" id="CAB4632389.1"/>
    </source>
</evidence>
<dbReference type="Pfam" id="PF11228">
    <property type="entry name" value="DUF3027"/>
    <property type="match status" value="1"/>
</dbReference>
<feature type="compositionally biased region" description="Basic residues" evidence="1">
    <location>
        <begin position="162"/>
        <end position="180"/>
    </location>
</feature>
<name>A0A6J6J8Q8_9ZZZZ</name>